<proteinExistence type="predicted"/>
<evidence type="ECO:0000313" key="2">
    <source>
        <dbReference type="WBParaSite" id="PS1159_v2.g15248.t1"/>
    </source>
</evidence>
<reference evidence="2" key="1">
    <citation type="submission" date="2022-11" db="UniProtKB">
        <authorList>
            <consortium name="WormBaseParasite"/>
        </authorList>
    </citation>
    <scope>IDENTIFICATION</scope>
</reference>
<evidence type="ECO:0000313" key="1">
    <source>
        <dbReference type="Proteomes" id="UP000887580"/>
    </source>
</evidence>
<accession>A0AC35F9P3</accession>
<sequence>MNKLIIFVYILFLISFVNGLPSRRARCAVECYLKCVSSGTPNAVYCNCPDDFSECNSITDEFLRARTTTEVPAVETIYKDVRTIKVILKKPFPSSFIYVFEYSAVSDFSNKWIYAGSSSSPQMTFTIPDSCRDYQFRVLVVVRSTDPKNQLVVFQPRAIPVELPNFSIPTEMIRLDPPRQSSDGQSLHVFVSWQIPQGYFDSDIIGYESPVAYPIRCMIPEDSLSQPRVEKVQDGARMHLNLPIDVLDENCRIYLEVRMLAKCERVVPFDVQASVELNCQKFPMLDYCKKEMSPQCAEIVDVWGENGKAQIVWQPPVPNRIPLYYSISHGVTRSQGAFPFVTRKIIQHHEIRIPGNQTRLEIPAQPGVQSGIQICAVFSERQSKNPFNIVPVIPFVCKTCGTQIQPNCIECTKVEDLENMVPIECLSQNCATNNLSTHFISMNTANLNIKDSKKENIIVNSNSLNPLQRHSKIISTDKAIPVNSDFEDQPFQTNGTLDLLFGATTDSTGSDGSDFDLTSTTSLPAETTTPAEVVEDTAAAWTTTTEEEEEITTIVEATVEPTTTTTLKTTIPTTPTSTTTAAAASTADVTNSTSTLSPTSTSDASILINDPIGPTKKGGYIKDWYPDKKPQSDMTVIDI</sequence>
<name>A0AC35F9P3_9BILA</name>
<dbReference type="WBParaSite" id="PS1159_v2.g15248.t1">
    <property type="protein sequence ID" value="PS1159_v2.g15248.t1"/>
    <property type="gene ID" value="PS1159_v2.g15248"/>
</dbReference>
<protein>
    <submittedName>
        <fullName evidence="2">Fibronectin type-III domain-containing protein</fullName>
    </submittedName>
</protein>
<dbReference type="Proteomes" id="UP000887580">
    <property type="component" value="Unplaced"/>
</dbReference>
<organism evidence="1 2">
    <name type="scientific">Panagrolaimus sp. PS1159</name>
    <dbReference type="NCBI Taxonomy" id="55785"/>
    <lineage>
        <taxon>Eukaryota</taxon>
        <taxon>Metazoa</taxon>
        <taxon>Ecdysozoa</taxon>
        <taxon>Nematoda</taxon>
        <taxon>Chromadorea</taxon>
        <taxon>Rhabditida</taxon>
        <taxon>Tylenchina</taxon>
        <taxon>Panagrolaimomorpha</taxon>
        <taxon>Panagrolaimoidea</taxon>
        <taxon>Panagrolaimidae</taxon>
        <taxon>Panagrolaimus</taxon>
    </lineage>
</organism>